<sequence length="98" mass="10596">MPTAQLTRRAPRINRLATTNVGVLNTSSASVVMTRSLSRYCRMAPHAPITTPATVPNTDPTTSSRRLTPIRRPSSVPTGWPVMVVPKSPRTACDTQLA</sequence>
<name>A0A0T9CA61_MYCTX</name>
<evidence type="ECO:0000313" key="3">
    <source>
        <dbReference type="EMBL" id="CKS09498.1"/>
    </source>
</evidence>
<evidence type="ECO:0000313" key="11">
    <source>
        <dbReference type="Proteomes" id="UP000048948"/>
    </source>
</evidence>
<accession>A0A0T9CA61</accession>
<proteinExistence type="predicted"/>
<dbReference type="EMBL" id="CSBK01000937">
    <property type="protein sequence ID" value="COY12084.1"/>
    <property type="molecule type" value="Genomic_DNA"/>
</dbReference>
<protein>
    <submittedName>
        <fullName evidence="4">Uncharacterized protein</fullName>
    </submittedName>
</protein>
<dbReference type="EMBL" id="CNGE01000172">
    <property type="protein sequence ID" value="CKS09498.1"/>
    <property type="molecule type" value="Genomic_DNA"/>
</dbReference>
<dbReference type="Proteomes" id="UP000039021">
    <property type="component" value="Unassembled WGS sequence"/>
</dbReference>
<evidence type="ECO:0000313" key="6">
    <source>
        <dbReference type="EMBL" id="COY12084.1"/>
    </source>
</evidence>
<dbReference type="EMBL" id="CGCX01001520">
    <property type="protein sequence ID" value="CFR96508.1"/>
    <property type="molecule type" value="Genomic_DNA"/>
</dbReference>
<evidence type="ECO:0000313" key="5">
    <source>
        <dbReference type="EMBL" id="COW09856.1"/>
    </source>
</evidence>
<evidence type="ECO:0000313" key="7">
    <source>
        <dbReference type="Proteomes" id="UP000038802"/>
    </source>
</evidence>
<feature type="region of interest" description="Disordered" evidence="1">
    <location>
        <begin position="47"/>
        <end position="83"/>
    </location>
</feature>
<evidence type="ECO:0000313" key="10">
    <source>
        <dbReference type="Proteomes" id="UP000048600"/>
    </source>
</evidence>
<evidence type="ECO:0000313" key="9">
    <source>
        <dbReference type="Proteomes" id="UP000046680"/>
    </source>
</evidence>
<dbReference type="Proteomes" id="UP000046680">
    <property type="component" value="Unassembled WGS sequence"/>
</dbReference>
<dbReference type="AlphaFoldDB" id="A0A0T9CA61"/>
<evidence type="ECO:0000256" key="1">
    <source>
        <dbReference type="SAM" id="MobiDB-lite"/>
    </source>
</evidence>
<reference evidence="4" key="1">
    <citation type="submission" date="2015-03" db="EMBL/GenBank/DDBJ databases">
        <authorList>
            <person name="Murphy D."/>
        </authorList>
    </citation>
    <scope>NUCLEOTIDE SEQUENCE [LARGE SCALE GENOMIC DNA]</scope>
    <source>
        <strain evidence="4">K00500041</strain>
    </source>
</reference>
<evidence type="ECO:0000313" key="4">
    <source>
        <dbReference type="EMBL" id="COV84542.1"/>
    </source>
</evidence>
<gene>
    <name evidence="2" type="ORF">ERS007657_03280</name>
    <name evidence="4" type="ORF">ERS007703_02157</name>
    <name evidence="6" type="ORF">ERS007739_02152</name>
    <name evidence="5" type="ORF">ERS007741_01473</name>
    <name evidence="3" type="ORF">ERS027646_01252</name>
</gene>
<organism evidence="4 7">
    <name type="scientific">Mycobacterium tuberculosis</name>
    <dbReference type="NCBI Taxonomy" id="1773"/>
    <lineage>
        <taxon>Bacteria</taxon>
        <taxon>Bacillati</taxon>
        <taxon>Actinomycetota</taxon>
        <taxon>Actinomycetes</taxon>
        <taxon>Mycobacteriales</taxon>
        <taxon>Mycobacteriaceae</taxon>
        <taxon>Mycobacterium</taxon>
        <taxon>Mycobacterium tuberculosis complex</taxon>
    </lineage>
</organism>
<dbReference type="EMBL" id="CSAE01000219">
    <property type="protein sequence ID" value="COV84542.1"/>
    <property type="molecule type" value="Genomic_DNA"/>
</dbReference>
<reference evidence="6" key="2">
    <citation type="submission" date="2015-03" db="EMBL/GenBank/DDBJ databases">
        <authorList>
            <consortium name="Pathogen Informatics"/>
            <person name="Murphy D."/>
        </authorList>
    </citation>
    <scope>NUCLEOTIDE SEQUENCE</scope>
    <source>
        <strain evidence="6">N09902308</strain>
    </source>
</reference>
<reference evidence="7 8" key="3">
    <citation type="submission" date="2015-03" db="EMBL/GenBank/DDBJ databases">
        <authorList>
            <consortium name="Pathogen Informatics"/>
        </authorList>
    </citation>
    <scope>NUCLEOTIDE SEQUENCE [LARGE SCALE GENOMIC DNA]</scope>
    <source>
        <strain evidence="3 11">Bir 172</strain>
        <strain evidence="2 9">C09601061</strain>
        <strain evidence="7">K00500041</strain>
        <strain evidence="8">N09902308</strain>
        <strain evidence="5 10">P00601463</strain>
    </source>
</reference>
<dbReference type="Proteomes" id="UP000048948">
    <property type="component" value="Unassembled WGS sequence"/>
</dbReference>
<dbReference type="Proteomes" id="UP000038802">
    <property type="component" value="Unassembled WGS sequence"/>
</dbReference>
<feature type="compositionally biased region" description="Polar residues" evidence="1">
    <location>
        <begin position="51"/>
        <end position="66"/>
    </location>
</feature>
<dbReference type="Proteomes" id="UP000048600">
    <property type="component" value="Unassembled WGS sequence"/>
</dbReference>
<evidence type="ECO:0000313" key="8">
    <source>
        <dbReference type="Proteomes" id="UP000039021"/>
    </source>
</evidence>
<dbReference type="EMBL" id="CHKL01000128">
    <property type="protein sequence ID" value="COW09856.1"/>
    <property type="molecule type" value="Genomic_DNA"/>
</dbReference>
<evidence type="ECO:0000313" key="2">
    <source>
        <dbReference type="EMBL" id="CFR96508.1"/>
    </source>
</evidence>